<feature type="region of interest" description="Disordered" evidence="1">
    <location>
        <begin position="435"/>
        <end position="454"/>
    </location>
</feature>
<evidence type="ECO:0000256" key="2">
    <source>
        <dbReference type="SAM" id="SignalP"/>
    </source>
</evidence>
<dbReference type="EMBL" id="JAGTXO010000045">
    <property type="protein sequence ID" value="KAG8458973.1"/>
    <property type="molecule type" value="Genomic_DNA"/>
</dbReference>
<gene>
    <name evidence="3" type="ORF">KFE25_006518</name>
</gene>
<proteinExistence type="predicted"/>
<feature type="chain" id="PRO_5035233665" description="WSC domain-containing protein" evidence="2">
    <location>
        <begin position="31"/>
        <end position="454"/>
    </location>
</feature>
<dbReference type="AlphaFoldDB" id="A0A8J5X481"/>
<keyword evidence="2" id="KW-0732">Signal</keyword>
<reference evidence="3" key="1">
    <citation type="submission" date="2021-05" db="EMBL/GenBank/DDBJ databases">
        <title>The genome of the haptophyte Pavlova lutheri (Diacronema luteri, Pavlovales) - a model for lipid biosynthesis in eukaryotic algae.</title>
        <authorList>
            <person name="Hulatt C.J."/>
            <person name="Posewitz M.C."/>
        </authorList>
    </citation>
    <scope>NUCLEOTIDE SEQUENCE</scope>
    <source>
        <strain evidence="3">NIVA-4/92</strain>
    </source>
</reference>
<accession>A0A8J5X481</accession>
<organism evidence="3 4">
    <name type="scientific">Diacronema lutheri</name>
    <name type="common">Unicellular marine alga</name>
    <name type="synonym">Monochrysis lutheri</name>
    <dbReference type="NCBI Taxonomy" id="2081491"/>
    <lineage>
        <taxon>Eukaryota</taxon>
        <taxon>Haptista</taxon>
        <taxon>Haptophyta</taxon>
        <taxon>Pavlovophyceae</taxon>
        <taxon>Pavlovales</taxon>
        <taxon>Pavlovaceae</taxon>
        <taxon>Diacronema</taxon>
    </lineage>
</organism>
<keyword evidence="4" id="KW-1185">Reference proteome</keyword>
<dbReference type="Proteomes" id="UP000751190">
    <property type="component" value="Unassembled WGS sequence"/>
</dbReference>
<feature type="compositionally biased region" description="Low complexity" evidence="1">
    <location>
        <begin position="435"/>
        <end position="448"/>
    </location>
</feature>
<evidence type="ECO:0000313" key="4">
    <source>
        <dbReference type="Proteomes" id="UP000751190"/>
    </source>
</evidence>
<sequence>MRLKALSMSRFCAAACVALLLPAAAAVAEAQRTVGASAAARARCNYRYPSAIHKTFVCLTNVCFRENDTEPLAAAVDAPPSAEPLAGPPDECPEGKCCLENAFVQCTRDDTCAGFSFSFKDDTMPRIHGPNEGVRFARGCPQQRLLPRDECVSALGARPEDGFAACFLTTRCPPALPAGAGEFPRCFGNAPDTCSAADWLAQGLARTSAELGEVSSGEAVVRAEVLNGSMAVLFDGCFADSNDRERSITHLMQKHSSGTHSVSSCAAVCAPSQILALKDGECHCGDVLLTPVGSRAPTAKCGHGCRAEQARARPTAAGAHAPTLPCGSAHFVAVYSLFGNMPAPPPPPPSPPPPRARAGARARVQAAARQRAAALHAQAAPQPAAARAESGAHRVGAVRAPDALGAHASIGLAATLALAASALLLAAWHGRGALSGAAARSSTPTRRAQPAALI</sequence>
<comment type="caution">
    <text evidence="3">The sequence shown here is derived from an EMBL/GenBank/DDBJ whole genome shotgun (WGS) entry which is preliminary data.</text>
</comment>
<evidence type="ECO:0008006" key="5">
    <source>
        <dbReference type="Google" id="ProtNLM"/>
    </source>
</evidence>
<name>A0A8J5X481_DIALT</name>
<evidence type="ECO:0000256" key="1">
    <source>
        <dbReference type="SAM" id="MobiDB-lite"/>
    </source>
</evidence>
<feature type="signal peptide" evidence="2">
    <location>
        <begin position="1"/>
        <end position="30"/>
    </location>
</feature>
<protein>
    <recommendedName>
        <fullName evidence="5">WSC domain-containing protein</fullName>
    </recommendedName>
</protein>
<evidence type="ECO:0000313" key="3">
    <source>
        <dbReference type="EMBL" id="KAG8458973.1"/>
    </source>
</evidence>